<dbReference type="AlphaFoldDB" id="A0A1Y2M7H5"/>
<dbReference type="InterPro" id="IPR013785">
    <property type="entry name" value="Aldolase_TIM"/>
</dbReference>
<dbReference type="Gene3D" id="3.20.20.70">
    <property type="entry name" value="Aldolase class I"/>
    <property type="match status" value="2"/>
</dbReference>
<keyword evidence="2" id="KW-0560">Oxidoreductase</keyword>
<evidence type="ECO:0000313" key="7">
    <source>
        <dbReference type="EMBL" id="OSS51158.1"/>
    </source>
</evidence>
<feature type="binding site" evidence="5">
    <location>
        <position position="150"/>
    </location>
    <ligand>
        <name>FMN</name>
        <dbReference type="ChEBI" id="CHEBI:58210"/>
    </ligand>
</feature>
<organism evidence="7 8">
    <name type="scientific">Epicoccum nigrum</name>
    <name type="common">Soil fungus</name>
    <name type="synonym">Epicoccum purpurascens</name>
    <dbReference type="NCBI Taxonomy" id="105696"/>
    <lineage>
        <taxon>Eukaryota</taxon>
        <taxon>Fungi</taxon>
        <taxon>Dikarya</taxon>
        <taxon>Ascomycota</taxon>
        <taxon>Pezizomycotina</taxon>
        <taxon>Dothideomycetes</taxon>
        <taxon>Pleosporomycetidae</taxon>
        <taxon>Pleosporales</taxon>
        <taxon>Pleosporineae</taxon>
        <taxon>Didymellaceae</taxon>
        <taxon>Epicoccum</taxon>
    </lineage>
</organism>
<evidence type="ECO:0000256" key="3">
    <source>
        <dbReference type="ARBA" id="ARBA00024042"/>
    </source>
</evidence>
<evidence type="ECO:0000313" key="8">
    <source>
        <dbReference type="Proteomes" id="UP000193240"/>
    </source>
</evidence>
<dbReference type="GO" id="GO:0010181">
    <property type="term" value="F:FMN binding"/>
    <property type="evidence" value="ECO:0007669"/>
    <property type="project" value="InterPro"/>
</dbReference>
<feature type="binding site" evidence="5">
    <location>
        <position position="212"/>
    </location>
    <ligand>
        <name>glyoxylate</name>
        <dbReference type="ChEBI" id="CHEBI:36655"/>
    </ligand>
</feature>
<dbReference type="InterPro" id="IPR000262">
    <property type="entry name" value="FMN-dep_DH"/>
</dbReference>
<dbReference type="PANTHER" id="PTHR10578">
    <property type="entry name" value="S -2-HYDROXY-ACID OXIDASE-RELATED"/>
    <property type="match status" value="1"/>
</dbReference>
<feature type="active site" description="Proton acceptor" evidence="4">
    <location>
        <position position="273"/>
    </location>
</feature>
<name>A0A1Y2M7H5_EPING</name>
<feature type="binding site" evidence="5">
    <location>
        <position position="249"/>
    </location>
    <ligand>
        <name>FMN</name>
        <dbReference type="ChEBI" id="CHEBI:58210"/>
    </ligand>
</feature>
<dbReference type="PIRSF" id="PIRSF000138">
    <property type="entry name" value="Al-hdrx_acd_dh"/>
    <property type="match status" value="1"/>
</dbReference>
<gene>
    <name evidence="7" type="ORF">B5807_04179</name>
</gene>
<evidence type="ECO:0000256" key="4">
    <source>
        <dbReference type="PIRSR" id="PIRSR000138-1"/>
    </source>
</evidence>
<feature type="binding site" evidence="5">
    <location>
        <position position="176"/>
    </location>
    <ligand>
        <name>glyoxylate</name>
        <dbReference type="ChEBI" id="CHEBI:36655"/>
    </ligand>
</feature>
<proteinExistence type="inferred from homology"/>
<comment type="cofactor">
    <cofactor evidence="1">
        <name>FMN</name>
        <dbReference type="ChEBI" id="CHEBI:58210"/>
    </cofactor>
</comment>
<dbReference type="PANTHER" id="PTHR10578:SF140">
    <property type="entry name" value="FMN HYDROXY ACID DEHYDROGENASE DOMAIN-CONTAINING PROTEIN"/>
    <property type="match status" value="1"/>
</dbReference>
<reference evidence="7 8" key="1">
    <citation type="journal article" date="2017" name="Genome Announc.">
        <title>Genome sequence of the saprophytic ascomycete Epicoccum nigrum ICMP 19927 strain isolated from New Zealand.</title>
        <authorList>
            <person name="Fokin M."/>
            <person name="Fleetwood D."/>
            <person name="Weir B.S."/>
            <person name="Villas-Boas S.G."/>
        </authorList>
    </citation>
    <scope>NUCLEOTIDE SEQUENCE [LARGE SCALE GENOMIC DNA]</scope>
    <source>
        <strain evidence="7 8">ICMP 19927</strain>
    </source>
</reference>
<dbReference type="OrthoDB" id="1925334at2759"/>
<evidence type="ECO:0000256" key="1">
    <source>
        <dbReference type="ARBA" id="ARBA00001917"/>
    </source>
</evidence>
<feature type="domain" description="FMN hydroxy acid dehydrogenase" evidence="6">
    <location>
        <begin position="40"/>
        <end position="380"/>
    </location>
</feature>
<accession>A0A1Y2M7H5</accession>
<feature type="binding site" evidence="5">
    <location>
        <position position="273"/>
    </location>
    <ligand>
        <name>glyoxylate</name>
        <dbReference type="ChEBI" id="CHEBI:36655"/>
    </ligand>
</feature>
<feature type="binding site" evidence="5">
    <location>
        <begin position="121"/>
        <end position="123"/>
    </location>
    <ligand>
        <name>FMN</name>
        <dbReference type="ChEBI" id="CHEBI:58210"/>
    </ligand>
</feature>
<dbReference type="PROSITE" id="PS51349">
    <property type="entry name" value="FMN_HYDROXY_ACID_DH_2"/>
    <property type="match status" value="1"/>
</dbReference>
<comment type="similarity">
    <text evidence="3">Belongs to the FMN-dependent alpha-hydroxy acid dehydrogenase family.</text>
</comment>
<dbReference type="Proteomes" id="UP000193240">
    <property type="component" value="Unassembled WGS sequence"/>
</dbReference>
<feature type="binding site" evidence="5">
    <location>
        <begin position="307"/>
        <end position="311"/>
    </location>
    <ligand>
        <name>FMN</name>
        <dbReference type="ChEBI" id="CHEBI:58210"/>
    </ligand>
</feature>
<keyword evidence="5" id="KW-0288">FMN</keyword>
<sequence>MRVSVLAFASVALAARPFLNEPDTGIEDLLGSITPNGTLPPLKNMVGLPDFEWAARKYMNASSYTYYRNGAAGEWSYRNNLEVFTRQRLRPRVLQDITNVAASLPTTLLGHNVSAPFFISPCARGGYAHPDGELNFIKGADAGEILYMPSLFSSKTFDEIYTEASNTTSPLFQQVYLTNNLTATQELFTKIEKTGRAKAIILTVDSPGDGIRHRAARYSVGSADTELSLLTWEMYRKFQNMTSLPVIPKGIQTVEDAQEAIKNGAKAIFLSNHGGRQLDTSPSSLEVALEIHREDPDLFNQVEVYADGGVRYGSDVLKLLALGVKAVGLGRPFMYSNVYGAEGVKKVIDILKYELINDAANLGVGDLKKIGPQYVDFKNSLNTWYS</sequence>
<dbReference type="EMBL" id="KZ107841">
    <property type="protein sequence ID" value="OSS51158.1"/>
    <property type="molecule type" value="Genomic_DNA"/>
</dbReference>
<dbReference type="InterPro" id="IPR012133">
    <property type="entry name" value="Alpha-hydoxy_acid_DH_FMN"/>
</dbReference>
<dbReference type="STRING" id="105696.A0A1Y2M7H5"/>
<dbReference type="GO" id="GO:0016491">
    <property type="term" value="F:oxidoreductase activity"/>
    <property type="evidence" value="ECO:0007669"/>
    <property type="project" value="UniProtKB-KW"/>
</dbReference>
<dbReference type="SUPFAM" id="SSF51395">
    <property type="entry name" value="FMN-linked oxidoreductases"/>
    <property type="match status" value="1"/>
</dbReference>
<dbReference type="InterPro" id="IPR008259">
    <property type="entry name" value="FMN_hydac_DH_AS"/>
</dbReference>
<dbReference type="PROSITE" id="PS00557">
    <property type="entry name" value="FMN_HYDROXY_ACID_DH_1"/>
    <property type="match status" value="1"/>
</dbReference>
<feature type="binding site" evidence="5">
    <location>
        <position position="271"/>
    </location>
    <ligand>
        <name>FMN</name>
        <dbReference type="ChEBI" id="CHEBI:58210"/>
    </ligand>
</feature>
<evidence type="ECO:0000259" key="6">
    <source>
        <dbReference type="PROSITE" id="PS51349"/>
    </source>
</evidence>
<dbReference type="Pfam" id="PF01070">
    <property type="entry name" value="FMN_dh"/>
    <property type="match status" value="2"/>
</dbReference>
<evidence type="ECO:0000256" key="5">
    <source>
        <dbReference type="PIRSR" id="PIRSR000138-2"/>
    </source>
</evidence>
<evidence type="ECO:0000256" key="2">
    <source>
        <dbReference type="ARBA" id="ARBA00023002"/>
    </source>
</evidence>
<feature type="binding site" evidence="5">
    <location>
        <position position="174"/>
    </location>
    <ligand>
        <name>FMN</name>
        <dbReference type="ChEBI" id="CHEBI:58210"/>
    </ligand>
</feature>
<feature type="binding site" evidence="5">
    <location>
        <position position="276"/>
    </location>
    <ligand>
        <name>glyoxylate</name>
        <dbReference type="ChEBI" id="CHEBI:36655"/>
    </ligand>
</feature>
<dbReference type="OMA" id="YNRYRFK"/>
<feature type="binding site" evidence="5">
    <location>
        <position position="203"/>
    </location>
    <ligand>
        <name>FMN</name>
        <dbReference type="ChEBI" id="CHEBI:58210"/>
    </ligand>
</feature>
<dbReference type="InParanoid" id="A0A1Y2M7H5"/>
<protein>
    <recommendedName>
        <fullName evidence="6">FMN hydroxy acid dehydrogenase domain-containing protein</fullName>
    </recommendedName>
</protein>
<feature type="binding site" evidence="5">
    <location>
        <begin position="330"/>
        <end position="331"/>
    </location>
    <ligand>
        <name>FMN</name>
        <dbReference type="ChEBI" id="CHEBI:58210"/>
    </ligand>
</feature>
<keyword evidence="5" id="KW-0285">Flavoprotein</keyword>
<feature type="binding site" evidence="5">
    <location>
        <position position="66"/>
    </location>
    <ligand>
        <name>glyoxylate</name>
        <dbReference type="ChEBI" id="CHEBI:36655"/>
    </ligand>
</feature>
<dbReference type="InterPro" id="IPR037396">
    <property type="entry name" value="FMN_HAD"/>
</dbReference>
<keyword evidence="8" id="KW-1185">Reference proteome</keyword>